<protein>
    <recommendedName>
        <fullName evidence="1">F-box domain-containing protein</fullName>
    </recommendedName>
</protein>
<sequence length="323" mass="36334">MERRSNPSSVRCSLLSPARSMVFTITGSDGTSLYGHDPPPRCSVSFGDRTRSMATLRCWSSIPDDIALNIAAFLEAADVCSLGSCSRFWRGICYSDFLWMGLAKKRWQMVDLGSKLSGSSQLPRVSCRLDEVIAQQVSAESRFLCPPVQGWREFYIYKHLSIARAVSAVKEFVDLCTQNKSLEAGYYLKAVSDLHSCRLGFKDVQVFLFAKRCSVLLNLIGLHYCLVQLEITPSEVMEALCRSQVSEREIYVRWFKLGRWFYGFRLQDEHHSRKISLGELVMGKDDEVLGVLNRGAVHEVIRVHITQVNPEIAVSNSVASGDD</sequence>
<evidence type="ECO:0000313" key="3">
    <source>
        <dbReference type="Proteomes" id="UP000829196"/>
    </source>
</evidence>
<dbReference type="InterPro" id="IPR001810">
    <property type="entry name" value="F-box_dom"/>
</dbReference>
<dbReference type="GO" id="GO:0031146">
    <property type="term" value="P:SCF-dependent proteasomal ubiquitin-dependent protein catabolic process"/>
    <property type="evidence" value="ECO:0007669"/>
    <property type="project" value="InterPro"/>
</dbReference>
<dbReference type="Pfam" id="PF12937">
    <property type="entry name" value="F-box-like"/>
    <property type="match status" value="1"/>
</dbReference>
<dbReference type="Proteomes" id="UP000829196">
    <property type="component" value="Unassembled WGS sequence"/>
</dbReference>
<evidence type="ECO:0000313" key="2">
    <source>
        <dbReference type="EMBL" id="KAI0489470.1"/>
    </source>
</evidence>
<gene>
    <name evidence="2" type="ORF">KFK09_029313</name>
</gene>
<reference evidence="2" key="1">
    <citation type="journal article" date="2022" name="Front. Genet.">
        <title>Chromosome-Scale Assembly of the Dendrobium nobile Genome Provides Insights Into the Molecular Mechanism of the Biosynthesis of the Medicinal Active Ingredient of Dendrobium.</title>
        <authorList>
            <person name="Xu Q."/>
            <person name="Niu S.-C."/>
            <person name="Li K.-L."/>
            <person name="Zheng P.-J."/>
            <person name="Zhang X.-J."/>
            <person name="Jia Y."/>
            <person name="Liu Y."/>
            <person name="Niu Y.-X."/>
            <person name="Yu L.-H."/>
            <person name="Chen D.-F."/>
            <person name="Zhang G.-Q."/>
        </authorList>
    </citation>
    <scope>NUCLEOTIDE SEQUENCE</scope>
    <source>
        <tissue evidence="2">Leaf</tissue>
    </source>
</reference>
<dbReference type="InterPro" id="IPR036047">
    <property type="entry name" value="F-box-like_dom_sf"/>
</dbReference>
<dbReference type="OrthoDB" id="3219396at2759"/>
<dbReference type="PANTHER" id="PTHR16008">
    <property type="entry name" value="F-BOX ONLY PROTEIN 4"/>
    <property type="match status" value="1"/>
</dbReference>
<organism evidence="2 3">
    <name type="scientific">Dendrobium nobile</name>
    <name type="common">Orchid</name>
    <dbReference type="NCBI Taxonomy" id="94219"/>
    <lineage>
        <taxon>Eukaryota</taxon>
        <taxon>Viridiplantae</taxon>
        <taxon>Streptophyta</taxon>
        <taxon>Embryophyta</taxon>
        <taxon>Tracheophyta</taxon>
        <taxon>Spermatophyta</taxon>
        <taxon>Magnoliopsida</taxon>
        <taxon>Liliopsida</taxon>
        <taxon>Asparagales</taxon>
        <taxon>Orchidaceae</taxon>
        <taxon>Epidendroideae</taxon>
        <taxon>Malaxideae</taxon>
        <taxon>Dendrobiinae</taxon>
        <taxon>Dendrobium</taxon>
    </lineage>
</organism>
<dbReference type="Gene3D" id="1.20.1280.50">
    <property type="match status" value="1"/>
</dbReference>
<dbReference type="InterPro" id="IPR039588">
    <property type="entry name" value="FBXO4"/>
</dbReference>
<dbReference type="SUPFAM" id="SSF81383">
    <property type="entry name" value="F-box domain"/>
    <property type="match status" value="1"/>
</dbReference>
<name>A0A8T3A652_DENNO</name>
<dbReference type="GO" id="GO:0000209">
    <property type="term" value="P:protein polyubiquitination"/>
    <property type="evidence" value="ECO:0007669"/>
    <property type="project" value="TreeGrafter"/>
</dbReference>
<dbReference type="EMBL" id="JAGYWB010000019">
    <property type="protein sequence ID" value="KAI0489470.1"/>
    <property type="molecule type" value="Genomic_DNA"/>
</dbReference>
<accession>A0A8T3A652</accession>
<dbReference type="GO" id="GO:0019005">
    <property type="term" value="C:SCF ubiquitin ligase complex"/>
    <property type="evidence" value="ECO:0007669"/>
    <property type="project" value="TreeGrafter"/>
</dbReference>
<dbReference type="AlphaFoldDB" id="A0A8T3A652"/>
<comment type="caution">
    <text evidence="2">The sequence shown here is derived from an EMBL/GenBank/DDBJ whole genome shotgun (WGS) entry which is preliminary data.</text>
</comment>
<keyword evidence="3" id="KW-1185">Reference proteome</keyword>
<feature type="domain" description="F-box" evidence="1">
    <location>
        <begin position="59"/>
        <end position="100"/>
    </location>
</feature>
<dbReference type="PANTHER" id="PTHR16008:SF4">
    <property type="entry name" value="F-BOX ONLY PROTEIN 4"/>
    <property type="match status" value="1"/>
</dbReference>
<evidence type="ECO:0000259" key="1">
    <source>
        <dbReference type="Pfam" id="PF12937"/>
    </source>
</evidence>
<proteinExistence type="predicted"/>